<dbReference type="Proteomes" id="UP000095453">
    <property type="component" value="Unassembled WGS sequence"/>
</dbReference>
<dbReference type="EMBL" id="CYXX01000013">
    <property type="protein sequence ID" value="CUN10682.1"/>
    <property type="molecule type" value="Genomic_DNA"/>
</dbReference>
<evidence type="ECO:0000313" key="2">
    <source>
        <dbReference type="EMBL" id="CUN10682.1"/>
    </source>
</evidence>
<evidence type="ECO:0000313" key="3">
    <source>
        <dbReference type="Proteomes" id="UP000049828"/>
    </source>
</evidence>
<proteinExistence type="predicted"/>
<reference evidence="3" key="1">
    <citation type="submission" date="2015-05" db="EMBL/GenBank/DDBJ databases">
        <authorList>
            <consortium name="Pathogen Informatics"/>
        </authorList>
    </citation>
    <scope>NUCLEOTIDE SEQUENCE [LARGE SCALE GENOMIC DNA]</scope>
    <source>
        <strain evidence="2 4">2789STDY5608887</strain>
        <strain evidence="3">L1-83</strain>
    </source>
</reference>
<organism evidence="1 3">
    <name type="scientific">Roseburia inulinivorans</name>
    <dbReference type="NCBI Taxonomy" id="360807"/>
    <lineage>
        <taxon>Bacteria</taxon>
        <taxon>Bacillati</taxon>
        <taxon>Bacillota</taxon>
        <taxon>Clostridia</taxon>
        <taxon>Lachnospirales</taxon>
        <taxon>Lachnospiraceae</taxon>
        <taxon>Roseburia</taxon>
    </lineage>
</organism>
<dbReference type="EMBL" id="CVRS01000066">
    <property type="protein sequence ID" value="CRL36771.1"/>
    <property type="molecule type" value="Genomic_DNA"/>
</dbReference>
<name>A0A0M6WK83_9FIRM</name>
<accession>A0A0M6WK83</accession>
<dbReference type="Proteomes" id="UP000049828">
    <property type="component" value="Unassembled WGS sequence"/>
</dbReference>
<keyword evidence="3" id="KW-1185">Reference proteome</keyword>
<gene>
    <name evidence="2" type="ORF">ERS852444_01904</name>
    <name evidence="1" type="ORF">RIL183_20081</name>
</gene>
<evidence type="ECO:0000313" key="1">
    <source>
        <dbReference type="EMBL" id="CRL36771.1"/>
    </source>
</evidence>
<dbReference type="AlphaFoldDB" id="A0A0M6WK83"/>
<reference evidence="1" key="2">
    <citation type="submission" date="2015-05" db="EMBL/GenBank/DDBJ databases">
        <authorList>
            <person name="Wang D.B."/>
            <person name="Wang M."/>
        </authorList>
    </citation>
    <scope>NUCLEOTIDE SEQUENCE [LARGE SCALE GENOMIC DNA]</scope>
    <source>
        <strain evidence="1">L1-83</strain>
    </source>
</reference>
<evidence type="ECO:0000313" key="4">
    <source>
        <dbReference type="Proteomes" id="UP000095453"/>
    </source>
</evidence>
<protein>
    <submittedName>
        <fullName evidence="1">Uncharacterized protein</fullName>
    </submittedName>
</protein>
<sequence length="32" mass="3699">MRDLTKRSNTFLWANKAEAGTREKIAAYLIVM</sequence>